<dbReference type="AlphaFoldDB" id="A0A1D9MKY7"/>
<dbReference type="PANTHER" id="PTHR21716">
    <property type="entry name" value="TRANSMEMBRANE PROTEIN"/>
    <property type="match status" value="1"/>
</dbReference>
<keyword evidence="5 9" id="KW-0812">Transmembrane</keyword>
<evidence type="ECO:0008006" key="12">
    <source>
        <dbReference type="Google" id="ProtNLM"/>
    </source>
</evidence>
<evidence type="ECO:0000256" key="5">
    <source>
        <dbReference type="ARBA" id="ARBA00022692"/>
    </source>
</evidence>
<reference evidence="10 11" key="1">
    <citation type="submission" date="2016-10" db="EMBL/GenBank/DDBJ databases">
        <title>Actinomyces aegypiusis sp. nov., isolated from the Aegypius monachus in Qinghai Tibet Plateau China.</title>
        <authorList>
            <person name="Wang Y."/>
        </authorList>
    </citation>
    <scope>NUCLEOTIDE SEQUENCE [LARGE SCALE GENOMIC DNA]</scope>
    <source>
        <strain evidence="10 11">VUL4_3</strain>
    </source>
</reference>
<evidence type="ECO:0000256" key="2">
    <source>
        <dbReference type="ARBA" id="ARBA00009773"/>
    </source>
</evidence>
<evidence type="ECO:0000256" key="9">
    <source>
        <dbReference type="SAM" id="Phobius"/>
    </source>
</evidence>
<feature type="transmembrane region" description="Helical" evidence="9">
    <location>
        <begin position="325"/>
        <end position="345"/>
    </location>
</feature>
<accession>A0A1D9MKY7</accession>
<dbReference type="Proteomes" id="UP000176288">
    <property type="component" value="Chromosome"/>
</dbReference>
<keyword evidence="7 9" id="KW-0472">Membrane</keyword>
<dbReference type="KEGG" id="avu:BK816_06320"/>
<keyword evidence="4" id="KW-1003">Cell membrane</keyword>
<evidence type="ECO:0000256" key="3">
    <source>
        <dbReference type="ARBA" id="ARBA00022448"/>
    </source>
</evidence>
<feature type="transmembrane region" description="Helical" evidence="9">
    <location>
        <begin position="182"/>
        <end position="207"/>
    </location>
</feature>
<sequence>MFGKLLSDTKSNKSVKVRKPIYKVDRRDAKDAVSYGVRVAAAWSWRILVIAGVSYLLIQLGAQLSMVLVPVMISLLFTAMLAPMVRFLTIKLHFPRALSALTALIIGTGVVATLLSVAIGQMINGAPSLAYKASAGFNTLMDWISDGPLGVKEAQVTQWIQQAGNQLTAAVKANVSSIASGAFFAASTAASSLATIITILFCVFFFLKDGREIWLWLVHLTPRNARRAIHESAYTGWQTVGAWARVQVLVAAIDAVGIGTGAYFLGVSLWGPIALTTFLAGFIPMVGAIVAGALAVLVALVDVGPTAALIMLIIVLVVQQLEGNVLQPFLMASAVALHPVAVLLGVTAGGYLVGILGALFTVPVMAFFNAAISRAASADAYENKSGDSDEDLYLVDSDDSDEEEDEAEEKSDQEEKADA</sequence>
<evidence type="ECO:0000313" key="11">
    <source>
        <dbReference type="Proteomes" id="UP000176288"/>
    </source>
</evidence>
<keyword evidence="6 9" id="KW-1133">Transmembrane helix</keyword>
<dbReference type="GO" id="GO:0055085">
    <property type="term" value="P:transmembrane transport"/>
    <property type="evidence" value="ECO:0007669"/>
    <property type="project" value="TreeGrafter"/>
</dbReference>
<comment type="subcellular location">
    <subcellularLocation>
        <location evidence="1">Cell membrane</location>
        <topology evidence="1">Multi-pass membrane protein</topology>
    </subcellularLocation>
</comment>
<dbReference type="STRING" id="1912795.BK816_06320"/>
<evidence type="ECO:0000256" key="7">
    <source>
        <dbReference type="ARBA" id="ARBA00023136"/>
    </source>
</evidence>
<evidence type="ECO:0000256" key="8">
    <source>
        <dbReference type="SAM" id="MobiDB-lite"/>
    </source>
</evidence>
<dbReference type="Pfam" id="PF01594">
    <property type="entry name" value="AI-2E_transport"/>
    <property type="match status" value="1"/>
</dbReference>
<dbReference type="InterPro" id="IPR002549">
    <property type="entry name" value="AI-2E-like"/>
</dbReference>
<feature type="transmembrane region" description="Helical" evidence="9">
    <location>
        <begin position="97"/>
        <end position="119"/>
    </location>
</feature>
<name>A0A1D9MKY7_9ACTO</name>
<protein>
    <recommendedName>
        <fullName evidence="12">AI-2E family transporter</fullName>
    </recommendedName>
</protein>
<organism evidence="10 11">
    <name type="scientific">Boudabousia tangfeifanii</name>
    <dbReference type="NCBI Taxonomy" id="1912795"/>
    <lineage>
        <taxon>Bacteria</taxon>
        <taxon>Bacillati</taxon>
        <taxon>Actinomycetota</taxon>
        <taxon>Actinomycetes</taxon>
        <taxon>Actinomycetales</taxon>
        <taxon>Actinomycetaceae</taxon>
        <taxon>Boudabousia</taxon>
    </lineage>
</organism>
<keyword evidence="11" id="KW-1185">Reference proteome</keyword>
<evidence type="ECO:0000256" key="1">
    <source>
        <dbReference type="ARBA" id="ARBA00004651"/>
    </source>
</evidence>
<gene>
    <name evidence="10" type="ORF">BK816_06320</name>
</gene>
<dbReference type="PANTHER" id="PTHR21716:SF53">
    <property type="entry name" value="PERMEASE PERM-RELATED"/>
    <property type="match status" value="1"/>
</dbReference>
<feature type="transmembrane region" description="Helical" evidence="9">
    <location>
        <begin position="289"/>
        <end position="318"/>
    </location>
</feature>
<keyword evidence="3" id="KW-0813">Transport</keyword>
<proteinExistence type="inferred from homology"/>
<feature type="region of interest" description="Disordered" evidence="8">
    <location>
        <begin position="378"/>
        <end position="419"/>
    </location>
</feature>
<comment type="similarity">
    <text evidence="2">Belongs to the autoinducer-2 exporter (AI-2E) (TC 2.A.86) family.</text>
</comment>
<evidence type="ECO:0000313" key="10">
    <source>
        <dbReference type="EMBL" id="AOZ72952.1"/>
    </source>
</evidence>
<feature type="transmembrane region" description="Helical" evidence="9">
    <location>
        <begin position="64"/>
        <end position="85"/>
    </location>
</feature>
<feature type="transmembrane region" description="Helical" evidence="9">
    <location>
        <begin position="35"/>
        <end position="58"/>
    </location>
</feature>
<feature type="transmembrane region" description="Helical" evidence="9">
    <location>
        <begin position="351"/>
        <end position="372"/>
    </location>
</feature>
<dbReference type="GO" id="GO:0005886">
    <property type="term" value="C:plasma membrane"/>
    <property type="evidence" value="ECO:0007669"/>
    <property type="project" value="UniProtKB-SubCell"/>
</dbReference>
<dbReference type="RefSeq" id="WP_071164416.1">
    <property type="nucleotide sequence ID" value="NZ_CP017812.1"/>
</dbReference>
<dbReference type="EMBL" id="CP017812">
    <property type="protein sequence ID" value="AOZ72952.1"/>
    <property type="molecule type" value="Genomic_DNA"/>
</dbReference>
<evidence type="ECO:0000256" key="6">
    <source>
        <dbReference type="ARBA" id="ARBA00022989"/>
    </source>
</evidence>
<feature type="compositionally biased region" description="Acidic residues" evidence="8">
    <location>
        <begin position="388"/>
        <end position="412"/>
    </location>
</feature>
<evidence type="ECO:0000256" key="4">
    <source>
        <dbReference type="ARBA" id="ARBA00022475"/>
    </source>
</evidence>